<reference evidence="3" key="1">
    <citation type="journal article" date="2023" name="Plant Biotechnol. J.">
        <title>Chromosome-level wild Hevea brasiliensis genome provides new tools for genomic-assisted breeding and valuable loci to elevate rubber yield.</title>
        <authorList>
            <person name="Cheng H."/>
            <person name="Song X."/>
            <person name="Hu Y."/>
            <person name="Wu T."/>
            <person name="Yang Q."/>
            <person name="An Z."/>
            <person name="Feng S."/>
            <person name="Deng Z."/>
            <person name="Wu W."/>
            <person name="Zeng X."/>
            <person name="Tu M."/>
            <person name="Wang X."/>
            <person name="Huang H."/>
        </authorList>
    </citation>
    <scope>NUCLEOTIDE SEQUENCE</scope>
    <source>
        <strain evidence="3">MT/VB/25A 57/8</strain>
    </source>
</reference>
<organism evidence="3 4">
    <name type="scientific">Hevea brasiliensis</name>
    <name type="common">Para rubber tree</name>
    <name type="synonym">Siphonia brasiliensis</name>
    <dbReference type="NCBI Taxonomy" id="3981"/>
    <lineage>
        <taxon>Eukaryota</taxon>
        <taxon>Viridiplantae</taxon>
        <taxon>Streptophyta</taxon>
        <taxon>Embryophyta</taxon>
        <taxon>Tracheophyta</taxon>
        <taxon>Spermatophyta</taxon>
        <taxon>Magnoliopsida</taxon>
        <taxon>eudicotyledons</taxon>
        <taxon>Gunneridae</taxon>
        <taxon>Pentapetalae</taxon>
        <taxon>rosids</taxon>
        <taxon>fabids</taxon>
        <taxon>Malpighiales</taxon>
        <taxon>Euphorbiaceae</taxon>
        <taxon>Crotonoideae</taxon>
        <taxon>Micrandreae</taxon>
        <taxon>Hevea</taxon>
    </lineage>
</organism>
<dbReference type="Gene3D" id="1.25.40.10">
    <property type="entry name" value="Tetratricopeptide repeat domain"/>
    <property type="match status" value="4"/>
</dbReference>
<evidence type="ECO:0008006" key="5">
    <source>
        <dbReference type="Google" id="ProtNLM"/>
    </source>
</evidence>
<feature type="repeat" description="PPR" evidence="2">
    <location>
        <begin position="311"/>
        <end position="345"/>
    </location>
</feature>
<dbReference type="NCBIfam" id="TIGR00756">
    <property type="entry name" value="PPR"/>
    <property type="match status" value="6"/>
</dbReference>
<evidence type="ECO:0000256" key="1">
    <source>
        <dbReference type="ARBA" id="ARBA00022737"/>
    </source>
</evidence>
<feature type="repeat" description="PPR" evidence="2">
    <location>
        <begin position="210"/>
        <end position="244"/>
    </location>
</feature>
<feature type="repeat" description="PPR" evidence="2">
    <location>
        <begin position="179"/>
        <end position="209"/>
    </location>
</feature>
<gene>
    <name evidence="3" type="ORF">P3X46_023267</name>
</gene>
<sequence>MSAWRAMLRQFDLERDPFTVISFFKAMQRGKWNDSVSDPFVYASLLKASNKVLGVKVGKSIHSRVMMLGLDGNVNVLNSLIYFYMSYNRSLNYACVLFDRISERTVVTVNCMVSGFLKNKQFDAGLKLFNEVLTGAYGLGLKPNYVTLMVLISGCVENGGYEVGKLLHSYCCKTGFDVIIQVCNTLIDFYCKYGYVDDARRLFDSMIEKDLVSWNTMVAGYARSNNCGKAFSLFREMRYGNIGYDRVSFVNFILVCANGGDLDLGKVAHGHLIASGKEISVSLGTVLVNMYSKCGLIEFARKVFDELPDKNVASWNSMIRGYVEIGLNREALRLFNLMKCRKLEPDEVTMLGLISACRKSGELSHGTDIHSYIVSKDHLNGRIVLQNALIDMYAKCGNMAQAKSIFVKMTKKDVISWTSIIMGHAINGEGEEALLAFRQMLAEEVEPNSVTFIGVLLACDHSGLVEVGQKLYNTMCKVYNIEPQIEHCGCMVDMLARAGMLEEANKFVKKMPVEPNAVIWRMMINACRVHGNVDLGLSLVSRLIEAKASTSTQDHVISSNLFAEAGRWDDVLYERNTMTAWKGSKVAGKSSVSDLRD</sequence>
<dbReference type="PANTHER" id="PTHR47926">
    <property type="entry name" value="PENTATRICOPEPTIDE REPEAT-CONTAINING PROTEIN"/>
    <property type="match status" value="1"/>
</dbReference>
<dbReference type="PROSITE" id="PS51375">
    <property type="entry name" value="PPR"/>
    <property type="match status" value="4"/>
</dbReference>
<name>A0ABQ9LE72_HEVBR</name>
<dbReference type="InterPro" id="IPR002885">
    <property type="entry name" value="PPR_rpt"/>
</dbReference>
<comment type="caution">
    <text evidence="3">The sequence shown here is derived from an EMBL/GenBank/DDBJ whole genome shotgun (WGS) entry which is preliminary data.</text>
</comment>
<dbReference type="InterPro" id="IPR011990">
    <property type="entry name" value="TPR-like_helical_dom_sf"/>
</dbReference>
<dbReference type="PANTHER" id="PTHR47926:SF347">
    <property type="entry name" value="PENTATRICOPEPTIDE REPEAT-CONTAINING PROTEIN"/>
    <property type="match status" value="1"/>
</dbReference>
<accession>A0ABQ9LE72</accession>
<feature type="repeat" description="PPR" evidence="2">
    <location>
        <begin position="413"/>
        <end position="447"/>
    </location>
</feature>
<protein>
    <recommendedName>
        <fullName evidence="5">Pentacotripeptide-repeat region of PRORP domain-containing protein</fullName>
    </recommendedName>
</protein>
<dbReference type="Pfam" id="PF01535">
    <property type="entry name" value="PPR"/>
    <property type="match status" value="5"/>
</dbReference>
<evidence type="ECO:0000313" key="3">
    <source>
        <dbReference type="EMBL" id="KAJ9163618.1"/>
    </source>
</evidence>
<keyword evidence="1" id="KW-0677">Repeat</keyword>
<dbReference type="Pfam" id="PF13041">
    <property type="entry name" value="PPR_2"/>
    <property type="match status" value="2"/>
</dbReference>
<dbReference type="EMBL" id="JARPOI010000013">
    <property type="protein sequence ID" value="KAJ9163618.1"/>
    <property type="molecule type" value="Genomic_DNA"/>
</dbReference>
<evidence type="ECO:0000313" key="4">
    <source>
        <dbReference type="Proteomes" id="UP001174677"/>
    </source>
</evidence>
<dbReference type="Proteomes" id="UP001174677">
    <property type="component" value="Chromosome 13"/>
</dbReference>
<keyword evidence="4" id="KW-1185">Reference proteome</keyword>
<proteinExistence type="predicted"/>
<dbReference type="InterPro" id="IPR046960">
    <property type="entry name" value="PPR_At4g14850-like_plant"/>
</dbReference>
<evidence type="ECO:0000256" key="2">
    <source>
        <dbReference type="PROSITE-ProRule" id="PRU00708"/>
    </source>
</evidence>